<name>A0ABU7LVU8_9PROT</name>
<protein>
    <submittedName>
        <fullName evidence="3">Alpha/beta hydrolase</fullName>
    </submittedName>
</protein>
<reference evidence="3 4" key="1">
    <citation type="submission" date="2024-01" db="EMBL/GenBank/DDBJ databases">
        <title>Hyphobacterium bacterium isolated from marine sediment.</title>
        <authorList>
            <person name="Zhao S."/>
        </authorList>
    </citation>
    <scope>NUCLEOTIDE SEQUENCE [LARGE SCALE GENOMIC DNA]</scope>
    <source>
        <strain evidence="3 4">Y60-23</strain>
    </source>
</reference>
<dbReference type="Pfam" id="PF00561">
    <property type="entry name" value="Abhydrolase_1"/>
    <property type="match status" value="1"/>
</dbReference>
<dbReference type="Gene3D" id="3.40.50.1820">
    <property type="entry name" value="alpha/beta hydrolase"/>
    <property type="match status" value="1"/>
</dbReference>
<dbReference type="Proteomes" id="UP001310692">
    <property type="component" value="Unassembled WGS sequence"/>
</dbReference>
<evidence type="ECO:0000313" key="3">
    <source>
        <dbReference type="EMBL" id="MEE2565676.1"/>
    </source>
</evidence>
<dbReference type="InterPro" id="IPR000073">
    <property type="entry name" value="AB_hydrolase_1"/>
</dbReference>
<keyword evidence="4" id="KW-1185">Reference proteome</keyword>
<dbReference type="RefSeq" id="WP_330195208.1">
    <property type="nucleotide sequence ID" value="NZ_JAZDRO010000001.1"/>
</dbReference>
<dbReference type="EMBL" id="JAZDRO010000001">
    <property type="protein sequence ID" value="MEE2565676.1"/>
    <property type="molecule type" value="Genomic_DNA"/>
</dbReference>
<dbReference type="InterPro" id="IPR029058">
    <property type="entry name" value="AB_hydrolase_fold"/>
</dbReference>
<feature type="domain" description="AB hydrolase-1" evidence="2">
    <location>
        <begin position="37"/>
        <end position="274"/>
    </location>
</feature>
<proteinExistence type="predicted"/>
<organism evidence="3 4">
    <name type="scientific">Hyphobacterium marinum</name>
    <dbReference type="NCBI Taxonomy" id="3116574"/>
    <lineage>
        <taxon>Bacteria</taxon>
        <taxon>Pseudomonadati</taxon>
        <taxon>Pseudomonadota</taxon>
        <taxon>Alphaproteobacteria</taxon>
        <taxon>Maricaulales</taxon>
        <taxon>Maricaulaceae</taxon>
        <taxon>Hyphobacterium</taxon>
    </lineage>
</organism>
<keyword evidence="1 3" id="KW-0378">Hydrolase</keyword>
<dbReference type="GO" id="GO:0016787">
    <property type="term" value="F:hydrolase activity"/>
    <property type="evidence" value="ECO:0007669"/>
    <property type="project" value="UniProtKB-KW"/>
</dbReference>
<sequence>MNEAGTLGVRAGQSGVETVTLDDGAAMAVRVSGSGDPLLLVHGWAAHGGFFEGLADALSDSFSIIVPDLRGHGATGRGEGPLTMARLADDLHALLRVLDLRNAVAVGWSMGAMVLWSMIGRHGADRLAGLVTIDMSPRILNDADWTLGMQTGLDRAASAQIETAMRTGWPAYAAAFAPRMFARPENGQLPDILPWAVDQMAGNDADAMAELWGAMADTDCRDTLAGIRIPALVTYGALSQAYSPETSRHLAAAMPDARLKGFARSGHAPHLEEPDAFARAITDFAREVQTAPAQPEFTRGVRHD</sequence>
<dbReference type="PANTHER" id="PTHR43798:SF31">
    <property type="entry name" value="AB HYDROLASE SUPERFAMILY PROTEIN YCLE"/>
    <property type="match status" value="1"/>
</dbReference>
<dbReference type="PANTHER" id="PTHR43798">
    <property type="entry name" value="MONOACYLGLYCEROL LIPASE"/>
    <property type="match status" value="1"/>
</dbReference>
<dbReference type="InterPro" id="IPR050266">
    <property type="entry name" value="AB_hydrolase_sf"/>
</dbReference>
<dbReference type="PRINTS" id="PR00412">
    <property type="entry name" value="EPOXHYDRLASE"/>
</dbReference>
<accession>A0ABU7LVU8</accession>
<evidence type="ECO:0000256" key="1">
    <source>
        <dbReference type="ARBA" id="ARBA00022801"/>
    </source>
</evidence>
<gene>
    <name evidence="3" type="ORF">V0U35_03210</name>
</gene>
<dbReference type="SUPFAM" id="SSF53474">
    <property type="entry name" value="alpha/beta-Hydrolases"/>
    <property type="match status" value="1"/>
</dbReference>
<evidence type="ECO:0000259" key="2">
    <source>
        <dbReference type="Pfam" id="PF00561"/>
    </source>
</evidence>
<comment type="caution">
    <text evidence="3">The sequence shown here is derived from an EMBL/GenBank/DDBJ whole genome shotgun (WGS) entry which is preliminary data.</text>
</comment>
<evidence type="ECO:0000313" key="4">
    <source>
        <dbReference type="Proteomes" id="UP001310692"/>
    </source>
</evidence>
<dbReference type="InterPro" id="IPR000639">
    <property type="entry name" value="Epox_hydrolase-like"/>
</dbReference>